<feature type="region of interest" description="Disordered" evidence="2">
    <location>
        <begin position="1"/>
        <end position="22"/>
    </location>
</feature>
<sequence>MFSKASKSSSRDTRSENSGRSVPSIISADLTITGDLSSTGEIQIDGTVRGDIRCSALIIGSNGSVSGEVDAESVRLHGKLEGQVRAKTVFLASTAHMVGDITHESLAIEPGAFMEGHCRRMTDNAKKASAIESGKSPALGFEAARSVITAIDAKDKKAEAAAG</sequence>
<dbReference type="OrthoDB" id="5738271at2"/>
<dbReference type="AlphaFoldDB" id="A0A1N7IUZ4"/>
<evidence type="ECO:0000313" key="3">
    <source>
        <dbReference type="EMBL" id="SIS40846.1"/>
    </source>
</evidence>
<dbReference type="EMBL" id="FTOA01000001">
    <property type="protein sequence ID" value="SIS40846.1"/>
    <property type="molecule type" value="Genomic_DNA"/>
</dbReference>
<dbReference type="InterPro" id="IPR007607">
    <property type="entry name" value="BacA/B"/>
</dbReference>
<accession>A0A1N7IUZ4</accession>
<name>A0A1N7IUZ4_9PROT</name>
<evidence type="ECO:0000256" key="2">
    <source>
        <dbReference type="SAM" id="MobiDB-lite"/>
    </source>
</evidence>
<comment type="similarity">
    <text evidence="1">Belongs to the bactofilin family.</text>
</comment>
<organism evidence="3 4">
    <name type="scientific">Insolitispirillum peregrinum</name>
    <dbReference type="NCBI Taxonomy" id="80876"/>
    <lineage>
        <taxon>Bacteria</taxon>
        <taxon>Pseudomonadati</taxon>
        <taxon>Pseudomonadota</taxon>
        <taxon>Alphaproteobacteria</taxon>
        <taxon>Rhodospirillales</taxon>
        <taxon>Novispirillaceae</taxon>
        <taxon>Insolitispirillum</taxon>
    </lineage>
</organism>
<dbReference type="Pfam" id="PF04519">
    <property type="entry name" value="Bactofilin"/>
    <property type="match status" value="1"/>
</dbReference>
<protein>
    <submittedName>
        <fullName evidence="3">Protein CcmA, bactofilin family</fullName>
    </submittedName>
</protein>
<dbReference type="PANTHER" id="PTHR35024:SF4">
    <property type="entry name" value="POLYMER-FORMING CYTOSKELETAL PROTEIN"/>
    <property type="match status" value="1"/>
</dbReference>
<evidence type="ECO:0000313" key="4">
    <source>
        <dbReference type="Proteomes" id="UP000185678"/>
    </source>
</evidence>
<keyword evidence="4" id="KW-1185">Reference proteome</keyword>
<gene>
    <name evidence="3" type="ORF">SAMN05421779_101637</name>
</gene>
<dbReference type="STRING" id="80876.SAMN05421779_101637"/>
<evidence type="ECO:0000256" key="1">
    <source>
        <dbReference type="ARBA" id="ARBA00044755"/>
    </source>
</evidence>
<reference evidence="3 4" key="1">
    <citation type="submission" date="2017-01" db="EMBL/GenBank/DDBJ databases">
        <authorList>
            <person name="Mah S.A."/>
            <person name="Swanson W.J."/>
            <person name="Moy G.W."/>
            <person name="Vacquier V.D."/>
        </authorList>
    </citation>
    <scope>NUCLEOTIDE SEQUENCE [LARGE SCALE GENOMIC DNA]</scope>
    <source>
        <strain evidence="3 4">DSM 11589</strain>
    </source>
</reference>
<dbReference type="PANTHER" id="PTHR35024">
    <property type="entry name" value="HYPOTHETICAL CYTOSOLIC PROTEIN"/>
    <property type="match status" value="1"/>
</dbReference>
<dbReference type="RefSeq" id="WP_084194526.1">
    <property type="nucleotide sequence ID" value="NZ_FTOA01000001.1"/>
</dbReference>
<proteinExistence type="inferred from homology"/>
<dbReference type="Proteomes" id="UP000185678">
    <property type="component" value="Unassembled WGS sequence"/>
</dbReference>